<dbReference type="AlphaFoldDB" id="C0GEQ5"/>
<evidence type="ECO:0000313" key="2">
    <source>
        <dbReference type="EMBL" id="EEG78087.1"/>
    </source>
</evidence>
<gene>
    <name evidence="2" type="ORF">DealDRAFT_0964</name>
</gene>
<accession>C0GEQ5</accession>
<reference evidence="2 3" key="1">
    <citation type="submission" date="2009-02" db="EMBL/GenBank/DDBJ databases">
        <title>Sequencing of the draft genome and assembly of Dethiobacter alkaliphilus AHT 1.</title>
        <authorList>
            <consortium name="US DOE Joint Genome Institute (JGI-PGF)"/>
            <person name="Lucas S."/>
            <person name="Copeland A."/>
            <person name="Lapidus A."/>
            <person name="Glavina del Rio T."/>
            <person name="Dalin E."/>
            <person name="Tice H."/>
            <person name="Bruce D."/>
            <person name="Goodwin L."/>
            <person name="Pitluck S."/>
            <person name="Larimer F."/>
            <person name="Land M.L."/>
            <person name="Hauser L."/>
            <person name="Muyzer G."/>
        </authorList>
    </citation>
    <scope>NUCLEOTIDE SEQUENCE [LARGE SCALE GENOMIC DNA]</scope>
    <source>
        <strain evidence="2 3">AHT 1</strain>
    </source>
</reference>
<dbReference type="EMBL" id="ACJM01000004">
    <property type="protein sequence ID" value="EEG78087.1"/>
    <property type="molecule type" value="Genomic_DNA"/>
</dbReference>
<keyword evidence="3" id="KW-1185">Reference proteome</keyword>
<organism evidence="2 3">
    <name type="scientific">Dethiobacter alkaliphilus AHT 1</name>
    <dbReference type="NCBI Taxonomy" id="555088"/>
    <lineage>
        <taxon>Bacteria</taxon>
        <taxon>Bacillati</taxon>
        <taxon>Bacillota</taxon>
        <taxon>Dethiobacteria</taxon>
        <taxon>Dethiobacterales</taxon>
        <taxon>Dethiobacteraceae</taxon>
        <taxon>Dethiobacter</taxon>
    </lineage>
</organism>
<evidence type="ECO:0000256" key="1">
    <source>
        <dbReference type="SAM" id="MobiDB-lite"/>
    </source>
</evidence>
<dbReference type="Proteomes" id="UP000006443">
    <property type="component" value="Unassembled WGS sequence"/>
</dbReference>
<comment type="caution">
    <text evidence="2">The sequence shown here is derived from an EMBL/GenBank/DDBJ whole genome shotgun (WGS) entry which is preliminary data.</text>
</comment>
<feature type="region of interest" description="Disordered" evidence="1">
    <location>
        <begin position="14"/>
        <end position="37"/>
    </location>
</feature>
<evidence type="ECO:0000313" key="3">
    <source>
        <dbReference type="Proteomes" id="UP000006443"/>
    </source>
</evidence>
<proteinExistence type="predicted"/>
<dbReference type="RefSeq" id="WP_008515389.1">
    <property type="nucleotide sequence ID" value="NZ_ACJM01000004.1"/>
</dbReference>
<protein>
    <submittedName>
        <fullName evidence="2">Uncharacterized protein</fullName>
    </submittedName>
</protein>
<name>C0GEQ5_DETAL</name>
<sequence>MLLALIAAVAVGCGDNTEQPPAGEDDNGDEMKSISKL</sequence>